<dbReference type="Proteomes" id="UP000037751">
    <property type="component" value="Unassembled WGS sequence"/>
</dbReference>
<dbReference type="GO" id="GO:0016020">
    <property type="term" value="C:membrane"/>
    <property type="evidence" value="ECO:0007669"/>
    <property type="project" value="UniProtKB-SubCell"/>
</dbReference>
<dbReference type="InterPro" id="IPR050598">
    <property type="entry name" value="AminoAcid_Transporter"/>
</dbReference>
<evidence type="ECO:0000256" key="6">
    <source>
        <dbReference type="RuleBase" id="RU000682"/>
    </source>
</evidence>
<evidence type="ECO:0000256" key="4">
    <source>
        <dbReference type="ARBA" id="ARBA00023136"/>
    </source>
</evidence>
<feature type="transmembrane region" description="Helical" evidence="8">
    <location>
        <begin position="564"/>
        <end position="588"/>
    </location>
</feature>
<dbReference type="GO" id="GO:0015179">
    <property type="term" value="F:L-amino acid transmembrane transporter activity"/>
    <property type="evidence" value="ECO:0007669"/>
    <property type="project" value="TreeGrafter"/>
</dbReference>
<dbReference type="CDD" id="cd00086">
    <property type="entry name" value="homeodomain"/>
    <property type="match status" value="1"/>
</dbReference>
<feature type="compositionally biased region" description="Polar residues" evidence="7">
    <location>
        <begin position="118"/>
        <end position="136"/>
    </location>
</feature>
<evidence type="ECO:0000256" key="7">
    <source>
        <dbReference type="SAM" id="MobiDB-lite"/>
    </source>
</evidence>
<keyword evidence="2 8" id="KW-0812">Transmembrane</keyword>
<keyword evidence="5 6" id="KW-0371">Homeobox</keyword>
<keyword evidence="5 6" id="KW-0238">DNA-binding</keyword>
<dbReference type="PROSITE" id="PS50071">
    <property type="entry name" value="HOMEOBOX_2"/>
    <property type="match status" value="1"/>
</dbReference>
<dbReference type="PANTHER" id="PTHR11785:SF498">
    <property type="entry name" value="HIGH-AFFINITY METHIONINE PERMEASE"/>
    <property type="match status" value="1"/>
</dbReference>
<evidence type="ECO:0000256" key="8">
    <source>
        <dbReference type="SAM" id="Phobius"/>
    </source>
</evidence>
<feature type="transmembrane region" description="Helical" evidence="8">
    <location>
        <begin position="730"/>
        <end position="751"/>
    </location>
</feature>
<dbReference type="PANTHER" id="PTHR11785">
    <property type="entry name" value="AMINO ACID TRANSPORTER"/>
    <property type="match status" value="1"/>
</dbReference>
<accession>A0A0M9VPC6</accession>
<gene>
    <name evidence="10" type="ORF">Malapachy_3924</name>
</gene>
<dbReference type="GO" id="GO:0003677">
    <property type="term" value="F:DNA binding"/>
    <property type="evidence" value="ECO:0007669"/>
    <property type="project" value="UniProtKB-UniRule"/>
</dbReference>
<evidence type="ECO:0000256" key="5">
    <source>
        <dbReference type="PROSITE-ProRule" id="PRU00108"/>
    </source>
</evidence>
<name>A0A0M9VPC6_9BASI</name>
<dbReference type="SUPFAM" id="SSF46689">
    <property type="entry name" value="Homeodomain-like"/>
    <property type="match status" value="1"/>
</dbReference>
<feature type="transmembrane region" description="Helical" evidence="8">
    <location>
        <begin position="805"/>
        <end position="836"/>
    </location>
</feature>
<feature type="transmembrane region" description="Helical" evidence="8">
    <location>
        <begin position="491"/>
        <end position="512"/>
    </location>
</feature>
<evidence type="ECO:0000256" key="3">
    <source>
        <dbReference type="ARBA" id="ARBA00022989"/>
    </source>
</evidence>
<dbReference type="GO" id="GO:0005634">
    <property type="term" value="C:nucleus"/>
    <property type="evidence" value="ECO:0007669"/>
    <property type="project" value="UniProtKB-SubCell"/>
</dbReference>
<reference evidence="10 11" key="1">
    <citation type="submission" date="2015-07" db="EMBL/GenBank/DDBJ databases">
        <title>Draft Genome Sequence of Malassezia furfur CBS1878 and Malassezia pachydermatis CBS1879.</title>
        <authorList>
            <person name="Triana S."/>
            <person name="Ohm R."/>
            <person name="Gonzalez A."/>
            <person name="DeCock H."/>
            <person name="Restrepo S."/>
            <person name="Celis A."/>
        </authorList>
    </citation>
    <scope>NUCLEOTIDE SEQUENCE [LARGE SCALE GENOMIC DNA]</scope>
    <source>
        <strain evidence="10 11">CBS 1879</strain>
    </source>
</reference>
<feature type="compositionally biased region" description="Polar residues" evidence="7">
    <location>
        <begin position="183"/>
        <end position="195"/>
    </location>
</feature>
<feature type="domain" description="Homeobox" evidence="9">
    <location>
        <begin position="38"/>
        <end position="88"/>
    </location>
</feature>
<dbReference type="InterPro" id="IPR001356">
    <property type="entry name" value="HD"/>
</dbReference>
<dbReference type="EMBL" id="LGAV01000004">
    <property type="protein sequence ID" value="KOS14293.1"/>
    <property type="molecule type" value="Genomic_DNA"/>
</dbReference>
<comment type="caution">
    <text evidence="10">The sequence shown here is derived from an EMBL/GenBank/DDBJ whole genome shotgun (WGS) entry which is preliminary data.</text>
</comment>
<protein>
    <submittedName>
        <fullName evidence="10">High-affinity methionine permease</fullName>
    </submittedName>
</protein>
<feature type="transmembrane region" description="Helical" evidence="8">
    <location>
        <begin position="771"/>
        <end position="793"/>
    </location>
</feature>
<organism evidence="10 11">
    <name type="scientific">Malassezia pachydermatis</name>
    <dbReference type="NCBI Taxonomy" id="77020"/>
    <lineage>
        <taxon>Eukaryota</taxon>
        <taxon>Fungi</taxon>
        <taxon>Dikarya</taxon>
        <taxon>Basidiomycota</taxon>
        <taxon>Ustilaginomycotina</taxon>
        <taxon>Malasseziomycetes</taxon>
        <taxon>Malasseziales</taxon>
        <taxon>Malasseziaceae</taxon>
        <taxon>Malassezia</taxon>
    </lineage>
</organism>
<dbReference type="InterPro" id="IPR009057">
    <property type="entry name" value="Homeodomain-like_sf"/>
</dbReference>
<dbReference type="Gene3D" id="1.20.1740.10">
    <property type="entry name" value="Amino acid/polyamine transporter I"/>
    <property type="match status" value="1"/>
</dbReference>
<feature type="DNA-binding region" description="Homeobox" evidence="5">
    <location>
        <begin position="40"/>
        <end position="89"/>
    </location>
</feature>
<feature type="region of interest" description="Disordered" evidence="7">
    <location>
        <begin position="180"/>
        <end position="202"/>
    </location>
</feature>
<dbReference type="Pfam" id="PF13520">
    <property type="entry name" value="AA_permease_2"/>
    <property type="match status" value="1"/>
</dbReference>
<dbReference type="InterPro" id="IPR002293">
    <property type="entry name" value="AA/rel_permease1"/>
</dbReference>
<dbReference type="Gene3D" id="1.10.10.60">
    <property type="entry name" value="Homeodomain-like"/>
    <property type="match status" value="1"/>
</dbReference>
<dbReference type="SMART" id="SM00389">
    <property type="entry name" value="HOX"/>
    <property type="match status" value="1"/>
</dbReference>
<evidence type="ECO:0000313" key="10">
    <source>
        <dbReference type="EMBL" id="KOS14293.1"/>
    </source>
</evidence>
<dbReference type="VEuPathDB" id="FungiDB:Malapachy_3924"/>
<keyword evidence="4 8" id="KW-0472">Membrane</keyword>
<evidence type="ECO:0000256" key="2">
    <source>
        <dbReference type="ARBA" id="ARBA00022692"/>
    </source>
</evidence>
<dbReference type="AlphaFoldDB" id="A0A0M9VPC6"/>
<keyword evidence="11" id="KW-1185">Reference proteome</keyword>
<comment type="subcellular location">
    <subcellularLocation>
        <location evidence="1">Membrane</location>
        <topology evidence="1">Multi-pass membrane protein</topology>
    </subcellularLocation>
    <subcellularLocation>
        <location evidence="5 6">Nucleus</location>
    </subcellularLocation>
</comment>
<feature type="transmembrane region" description="Helical" evidence="8">
    <location>
        <begin position="524"/>
        <end position="544"/>
    </location>
</feature>
<evidence type="ECO:0000259" key="9">
    <source>
        <dbReference type="PROSITE" id="PS50071"/>
    </source>
</evidence>
<dbReference type="STRING" id="77020.A0A0M9VPC6"/>
<evidence type="ECO:0000256" key="1">
    <source>
        <dbReference type="ARBA" id="ARBA00004141"/>
    </source>
</evidence>
<dbReference type="Pfam" id="PF00046">
    <property type="entry name" value="Homeodomain"/>
    <property type="match status" value="1"/>
</dbReference>
<dbReference type="OrthoDB" id="5982228at2759"/>
<feature type="transmembrane region" description="Helical" evidence="8">
    <location>
        <begin position="652"/>
        <end position="671"/>
    </location>
</feature>
<feature type="transmembrane region" description="Helical" evidence="8">
    <location>
        <begin position="697"/>
        <end position="718"/>
    </location>
</feature>
<keyword evidence="5 6" id="KW-0539">Nucleus</keyword>
<feature type="transmembrane region" description="Helical" evidence="8">
    <location>
        <begin position="600"/>
        <end position="623"/>
    </location>
</feature>
<dbReference type="RefSeq" id="XP_017991925.1">
    <property type="nucleotide sequence ID" value="XM_018138383.1"/>
</dbReference>
<dbReference type="GeneID" id="28730259"/>
<feature type="region of interest" description="Disordered" evidence="7">
    <location>
        <begin position="80"/>
        <end position="139"/>
    </location>
</feature>
<evidence type="ECO:0000313" key="11">
    <source>
        <dbReference type="Proteomes" id="UP000037751"/>
    </source>
</evidence>
<feature type="transmembrane region" description="Helical" evidence="8">
    <location>
        <begin position="453"/>
        <end position="471"/>
    </location>
</feature>
<keyword evidence="3 8" id="KW-1133">Transmembrane helix</keyword>
<feature type="compositionally biased region" description="Pro residues" evidence="7">
    <location>
        <begin position="106"/>
        <end position="117"/>
    </location>
</feature>
<feature type="transmembrane region" description="Helical" evidence="8">
    <location>
        <begin position="410"/>
        <end position="432"/>
    </location>
</feature>
<proteinExistence type="predicted"/>
<sequence length="891" mass="97156">MAAARDLQQAILDLVDERLKSYETDANASSSDGHRGHSAHALAILENAFEHAPNITQAEKYKLAEATGLQPRQVTIWFQNRRNRRSNSRRTTITEPGVISGSRDIPPAPKLEPPPSPRHTSSESQTSSPNVSGQSHESNHVKIEDPLSLDSDWNLPGAGDPFAFEVANQQTLGVTPPSPVMTHVSSSQMGQSTSEVDPRDTAQGPTLTLDQLLDMDNAQQCLVFSPLDSLPRLDFDDLELNVPALEQWLGLPCTSGVTSLHVPPLSAGALHVAALALSSPFQLSNELHRRGIEEGWSMPVQVSSLRPYPHSMQSLHDEGICIEGDTKSPLDGYATPVEARDDDVSVLANSDSEKRDEEADAELAYNELPQGRNLGTLSAVFLMVNRILGTGVFSTTSTILNQSGSVGMSLMYWVIGGLIAGCGFAVYAEFAMKMHRNGGELNYLQYVFRKPNFLTASMFAAQALLLGQAAGNANAAGQYFIRAGGSEPTQWNSKGIGVAVIMAALIMHSTMLRVGLIFQNVIGIFKVVILLLIVFAGFAALAGQTEGPTPDNFTNAFAGTRSDIYGVASCIYNAIWSYVGYSNLFYALGEVKNPARTMKVAGCCALLILTILYVLSQVAYFAAVPLDEIRGSEQIIAAYFFKHMFGERSTKALSVFVALSAVANVFAVLFSQGRLNQALGRDGLIPFSKIFASNRPFNAPMAGLTWHAIVTLILMLAPPQGDAYTFVLNLASYPLNIVNTAVGLGLCITYMPDSWRIKPSWLRNWAPPFRATFPIAIFFTLVSLFLVVVPWIPPPSKQEAQYKTIWYALAPAVACGFFVVGALYWLCWYVIFPWVFRYKIVVKRSTLQDGTPMTRFEHDPPFSFCTLFTSRRASTPTEAATEPMPANVNVV</sequence>